<dbReference type="EMBL" id="KV442084">
    <property type="protein sequence ID" value="OAQ25013.1"/>
    <property type="molecule type" value="Genomic_DNA"/>
</dbReference>
<dbReference type="InterPro" id="IPR023347">
    <property type="entry name" value="Lysozyme_dom_sf"/>
</dbReference>
<dbReference type="PANTHER" id="PTHR38107:SF3">
    <property type="entry name" value="LYSOZYME RRRD-RELATED"/>
    <property type="match status" value="1"/>
</dbReference>
<dbReference type="GO" id="GO:0009253">
    <property type="term" value="P:peptidoglycan catabolic process"/>
    <property type="evidence" value="ECO:0007669"/>
    <property type="project" value="InterPro"/>
</dbReference>
<evidence type="ECO:0000256" key="1">
    <source>
        <dbReference type="ARBA" id="ARBA00022529"/>
    </source>
</evidence>
<organism evidence="4 5">
    <name type="scientific">Linnemannia elongata AG-77</name>
    <dbReference type="NCBI Taxonomy" id="1314771"/>
    <lineage>
        <taxon>Eukaryota</taxon>
        <taxon>Fungi</taxon>
        <taxon>Fungi incertae sedis</taxon>
        <taxon>Mucoromycota</taxon>
        <taxon>Mortierellomycotina</taxon>
        <taxon>Mortierellomycetes</taxon>
        <taxon>Mortierellales</taxon>
        <taxon>Mortierellaceae</taxon>
        <taxon>Linnemannia</taxon>
    </lineage>
</organism>
<keyword evidence="5" id="KW-1185">Reference proteome</keyword>
<dbReference type="GO" id="GO:0042742">
    <property type="term" value="P:defense response to bacterium"/>
    <property type="evidence" value="ECO:0007669"/>
    <property type="project" value="UniProtKB-KW"/>
</dbReference>
<accession>A0A197JJ61</accession>
<evidence type="ECO:0000256" key="2">
    <source>
        <dbReference type="ARBA" id="ARBA00022638"/>
    </source>
</evidence>
<name>A0A197JJ61_9FUNG</name>
<protein>
    <submittedName>
        <fullName evidence="4">Lysozyme-like protein</fullName>
    </submittedName>
</protein>
<dbReference type="InterPro" id="IPR023346">
    <property type="entry name" value="Lysozyme-like_dom_sf"/>
</dbReference>
<feature type="chain" id="PRO_5008276004" evidence="3">
    <location>
        <begin position="19"/>
        <end position="282"/>
    </location>
</feature>
<dbReference type="GO" id="GO:0003796">
    <property type="term" value="F:lysozyme activity"/>
    <property type="evidence" value="ECO:0007669"/>
    <property type="project" value="InterPro"/>
</dbReference>
<reference evidence="4 5" key="1">
    <citation type="submission" date="2016-05" db="EMBL/GenBank/DDBJ databases">
        <title>Genome sequencing reveals origins of a unique bacterial endosymbiosis in the earliest lineages of terrestrial Fungi.</title>
        <authorList>
            <consortium name="DOE Joint Genome Institute"/>
            <person name="Uehling J."/>
            <person name="Gryganskyi A."/>
            <person name="Hameed K."/>
            <person name="Tschaplinski T."/>
            <person name="Misztal P."/>
            <person name="Wu S."/>
            <person name="Desiro A."/>
            <person name="Vande Pol N."/>
            <person name="Du Z.-Y."/>
            <person name="Zienkiewicz A."/>
            <person name="Zienkiewicz K."/>
            <person name="Morin E."/>
            <person name="Tisserant E."/>
            <person name="Splivallo R."/>
            <person name="Hainaut M."/>
            <person name="Henrissat B."/>
            <person name="Ohm R."/>
            <person name="Kuo A."/>
            <person name="Yan J."/>
            <person name="Lipzen A."/>
            <person name="Nolan M."/>
            <person name="Labutti K."/>
            <person name="Barry K."/>
            <person name="Goldstein A."/>
            <person name="Labbe J."/>
            <person name="Schadt C."/>
            <person name="Tuskan G."/>
            <person name="Grigoriev I."/>
            <person name="Martin F."/>
            <person name="Vilgalys R."/>
            <person name="Bonito G."/>
        </authorList>
    </citation>
    <scope>NUCLEOTIDE SEQUENCE [LARGE SCALE GENOMIC DNA]</scope>
    <source>
        <strain evidence="4 5">AG-77</strain>
    </source>
</reference>
<dbReference type="AlphaFoldDB" id="A0A197JJ61"/>
<dbReference type="PANTHER" id="PTHR38107">
    <property type="match status" value="1"/>
</dbReference>
<dbReference type="Gene3D" id="1.10.530.40">
    <property type="match status" value="1"/>
</dbReference>
<evidence type="ECO:0000313" key="5">
    <source>
        <dbReference type="Proteomes" id="UP000078512"/>
    </source>
</evidence>
<sequence>MTPILWSALLLSFGMTLGSSVTWMRCPAAKCAAVTTQPPQAWPGLNFFQTDCALSCSFDGWPVALCEIAGPCCHKVALHNQKVAVENKGRSVLTSTAIAVFCGMNPCEKDQYYDEMLQMCLRCTSSTCPKTCEPNSSGKRAEVLGSLPPCGDPSKKPPSQHKLSPKIKECMKGFEGFCKNCYLDKECKWTIGFGFLQPTKTACSKFEPMSLETAQATFEREITKHENDVKKNIKVDLTQGQYDAIVDMVYNMGISKFKKTDTFKFVNNNQLSQVPKRLRSMH</sequence>
<proteinExistence type="predicted"/>
<dbReference type="Pfam" id="PF00959">
    <property type="entry name" value="Phage_lysozyme"/>
    <property type="match status" value="1"/>
</dbReference>
<dbReference type="InterPro" id="IPR051018">
    <property type="entry name" value="Bacteriophage_GH24"/>
</dbReference>
<keyword evidence="2" id="KW-0081">Bacteriolytic enzyme</keyword>
<gene>
    <name evidence="4" type="ORF">K457DRAFT_129408</name>
</gene>
<feature type="signal peptide" evidence="3">
    <location>
        <begin position="1"/>
        <end position="18"/>
    </location>
</feature>
<dbReference type="GO" id="GO:0016998">
    <property type="term" value="P:cell wall macromolecule catabolic process"/>
    <property type="evidence" value="ECO:0007669"/>
    <property type="project" value="InterPro"/>
</dbReference>
<dbReference type="GO" id="GO:0031640">
    <property type="term" value="P:killing of cells of another organism"/>
    <property type="evidence" value="ECO:0007669"/>
    <property type="project" value="UniProtKB-KW"/>
</dbReference>
<keyword evidence="3" id="KW-0732">Signal</keyword>
<keyword evidence="1" id="KW-0929">Antimicrobial</keyword>
<evidence type="ECO:0000256" key="3">
    <source>
        <dbReference type="SAM" id="SignalP"/>
    </source>
</evidence>
<dbReference type="Proteomes" id="UP000078512">
    <property type="component" value="Unassembled WGS sequence"/>
</dbReference>
<dbReference type="InterPro" id="IPR002196">
    <property type="entry name" value="Glyco_hydro_24"/>
</dbReference>
<dbReference type="OrthoDB" id="6338733at2759"/>
<evidence type="ECO:0000313" key="4">
    <source>
        <dbReference type="EMBL" id="OAQ25013.1"/>
    </source>
</evidence>
<dbReference type="SUPFAM" id="SSF53955">
    <property type="entry name" value="Lysozyme-like"/>
    <property type="match status" value="1"/>
</dbReference>